<sequence>MNDSLFVSLDRLLLEFVFQYEQDISTKEEMIQRINTSGYRIRPGPGSLHFSIRFHPSQASFPLHSLAVFLLGKLPYPFFPLFVYFEFMISALRKYFLSLECCEDIKENKVTICRIHETINTTDEEIDHYCKHSEEIKDNCRNWKPTCDVFHKHEDYMQDQLTIYQETTEKDKEMYHDYIRQYKEVLKQYQLKYSETPFSCEYYEKKREHEEIQSRVLACTEQLKMNETIFMKFQVPAPFPSLIKWTLNIVNLRCKTQDILKNASNFTKSSSELKKEVDEMEIEINYLNQQISRHYETKALSETLEEKNKNVENRKELKERIFEKDEHVPAFNKTQSSQLFLPYESQKLVRPIKMHSSEPRITDVKEESSVNQSKLANIDFRQKENDTQIFNDSAVDNHSKCSHMTAIKSSQKFMQVRLLTPQKRSNSNQWFEKGDKADAEYGDKETVRQVRESKCTSQAIYTEHFGKPIENDSDEVEERAENFPRTSEIPIFLGTPEAVKASESLEKIKFPKTPPFEININRNAVPEVQTQKESPGLSFLMSYTSRSPGLNLFDSSVFDTEISSDQFNEHYSARNLNPLSSEQEIGNLFEKPEGEDGFTFSFPSDTSTHTFGAGKDDFSFPFSFGQGQNSIPSSSLKGFSSSSQNTTQFTFF</sequence>
<evidence type="ECO:0000256" key="1">
    <source>
        <dbReference type="SAM" id="Coils"/>
    </source>
</evidence>
<reference evidence="3" key="3">
    <citation type="submission" date="2025-09" db="UniProtKB">
        <authorList>
            <consortium name="Ensembl"/>
        </authorList>
    </citation>
    <scope>IDENTIFICATION</scope>
</reference>
<feature type="coiled-coil region" evidence="1">
    <location>
        <begin position="263"/>
        <end position="321"/>
    </location>
</feature>
<feature type="region of interest" description="Disordered" evidence="2">
    <location>
        <begin position="633"/>
        <end position="652"/>
    </location>
</feature>
<dbReference type="PANTHER" id="PTHR35449:SF1">
    <property type="entry name" value="PROTEIN SIX6OS1"/>
    <property type="match status" value="1"/>
</dbReference>
<dbReference type="GeneTree" id="ENSGT00390000010439"/>
<keyword evidence="1" id="KW-0175">Coiled coil</keyword>
<evidence type="ECO:0000313" key="4">
    <source>
        <dbReference type="Proteomes" id="UP000028761"/>
    </source>
</evidence>
<reference evidence="3 4" key="1">
    <citation type="submission" date="2012-03" db="EMBL/GenBank/DDBJ databases">
        <title>Whole Genome Assembly of Papio anubis.</title>
        <authorList>
            <person name="Liu Y.L."/>
            <person name="Abraham K.A."/>
            <person name="Akbar H.A."/>
            <person name="Ali S.A."/>
            <person name="Anosike U.A."/>
            <person name="Aqrawi P.A."/>
            <person name="Arias F.A."/>
            <person name="Attaway T.A."/>
            <person name="Awwad R.A."/>
            <person name="Babu C.B."/>
            <person name="Bandaranaike D.B."/>
            <person name="Battles P.B."/>
            <person name="Bell A.B."/>
            <person name="Beltran B.B."/>
            <person name="Berhane-Mersha D.B."/>
            <person name="Bess C.B."/>
            <person name="Bickham C.B."/>
            <person name="Bolden T.B."/>
            <person name="Carter K.C."/>
            <person name="Chau D.C."/>
            <person name="Chavez A.C."/>
            <person name="Clerc-Blankenburg K.C."/>
            <person name="Coyle M.C."/>
            <person name="Dao M.D."/>
            <person name="Davila M.L.D."/>
            <person name="Davy-Carroll L.D."/>
            <person name="Denson S.D."/>
            <person name="Dinh H.D."/>
            <person name="Fernandez S.F."/>
            <person name="Fernando P.F."/>
            <person name="Forbes L.F."/>
            <person name="Francis C.F."/>
            <person name="Francisco L.F."/>
            <person name="Fu Q.F."/>
            <person name="Garcia-Iii R.G."/>
            <person name="Garrett T.G."/>
            <person name="Gross S.G."/>
            <person name="Gubbala S.G."/>
            <person name="Hirani K.H."/>
            <person name="Hogues M.H."/>
            <person name="Hollins B.H."/>
            <person name="Jackson L.J."/>
            <person name="Javaid M.J."/>
            <person name="Jhangiani S.J."/>
            <person name="Johnson A.J."/>
            <person name="Johnson B.J."/>
            <person name="Jones J.J."/>
            <person name="Joshi V.J."/>
            <person name="Kalu J.K."/>
            <person name="Khan N.K."/>
            <person name="Korchina V.K."/>
            <person name="Kovar C.K."/>
            <person name="Lago L.L."/>
            <person name="Lara F.L."/>
            <person name="Le T.-K.L."/>
            <person name="Lee S.L."/>
            <person name="Legall-Iii F.L."/>
            <person name="Lemon S.L."/>
            <person name="Liu J.L."/>
            <person name="Liu Y.-S.L."/>
            <person name="Liyanage D.L."/>
            <person name="Lopez J.L."/>
            <person name="Lorensuhewa L.L."/>
            <person name="Mata R.M."/>
            <person name="Mathew T.M."/>
            <person name="Mercado C.M."/>
            <person name="Mercado I.M."/>
            <person name="Morales K.M."/>
            <person name="Morgan M.M."/>
            <person name="Munidasa M.M."/>
            <person name="Ngo D.N."/>
            <person name="Nguyen L.N."/>
            <person name="Nguyen T.N."/>
            <person name="Nguyen N.N."/>
            <person name="Obregon M.O."/>
            <person name="Okwuonu G.O."/>
            <person name="Ongeri F.O."/>
            <person name="Onwere C.O."/>
            <person name="Osifeso I.O."/>
            <person name="Parra A.P."/>
            <person name="Patil S.P."/>
            <person name="Perez A.P."/>
            <person name="Perez Y.P."/>
            <person name="Pham C.P."/>
            <person name="Pu L.-L.P."/>
            <person name="Puazo M.P."/>
            <person name="Quiroz J.Q."/>
            <person name="Rouhana J.R."/>
            <person name="Ruiz M.R."/>
            <person name="Ruiz S.-J.R."/>
            <person name="Saada N.S."/>
            <person name="Santibanez J.S."/>
            <person name="Scheel M.S."/>
            <person name="Schneider B.S."/>
            <person name="Simmons D.S."/>
            <person name="Sisson I.S."/>
            <person name="Tang L.-Y.T."/>
            <person name="Thornton R.T."/>
            <person name="Tisius J.T."/>
            <person name="Toledanes G.T."/>
            <person name="Trejos Z.T."/>
            <person name="Usmani K.U."/>
            <person name="Varghese R.V."/>
            <person name="Vattathil S.V."/>
            <person name="Vee V.V."/>
            <person name="Walker D.W."/>
            <person name="Weissenberger G.W."/>
            <person name="White C.W."/>
            <person name="Williams A.W."/>
            <person name="Woodworth J.W."/>
            <person name="Wright R.W."/>
            <person name="Zhu Y.Z."/>
            <person name="Han Y.H."/>
            <person name="Newsham I.N."/>
            <person name="Nazareth L.N."/>
            <person name="Worley K.W."/>
            <person name="Muzny D.M."/>
            <person name="Rogers J.R."/>
            <person name="Gibbs R.G."/>
        </authorList>
    </citation>
    <scope>NUCLEOTIDE SEQUENCE [LARGE SCALE GENOMIC DNA]</scope>
</reference>
<dbReference type="PANTHER" id="PTHR35449">
    <property type="entry name" value="PROTEIN SIX6OS1"/>
    <property type="match status" value="1"/>
</dbReference>
<name>A0A8I5N701_PAPAN</name>
<protein>
    <submittedName>
        <fullName evidence="3">Chromosome 14 open reading frame 39</fullName>
    </submittedName>
</protein>
<accession>A0A8I5N701</accession>
<dbReference type="OMA" id="TKWTLNI"/>
<dbReference type="GO" id="GO:0007130">
    <property type="term" value="P:synaptonemal complex assembly"/>
    <property type="evidence" value="ECO:0007669"/>
    <property type="project" value="Ensembl"/>
</dbReference>
<dbReference type="InterPro" id="IPR031380">
    <property type="entry name" value="SIX6OS1"/>
</dbReference>
<dbReference type="AlphaFoldDB" id="A0A8I5N701"/>
<dbReference type="Proteomes" id="UP000028761">
    <property type="component" value="Chromosome 7"/>
</dbReference>
<organism evidence="3 4">
    <name type="scientific">Papio anubis</name>
    <name type="common">Olive baboon</name>
    <dbReference type="NCBI Taxonomy" id="9555"/>
    <lineage>
        <taxon>Eukaryota</taxon>
        <taxon>Metazoa</taxon>
        <taxon>Chordata</taxon>
        <taxon>Craniata</taxon>
        <taxon>Vertebrata</taxon>
        <taxon>Euteleostomi</taxon>
        <taxon>Mammalia</taxon>
        <taxon>Eutheria</taxon>
        <taxon>Euarchontoglires</taxon>
        <taxon>Primates</taxon>
        <taxon>Haplorrhini</taxon>
        <taxon>Catarrhini</taxon>
        <taxon>Cercopithecidae</taxon>
        <taxon>Cercopithecinae</taxon>
        <taxon>Papio</taxon>
    </lineage>
</organism>
<evidence type="ECO:0000313" key="3">
    <source>
        <dbReference type="Ensembl" id="ENSPANP00000056256.1"/>
    </source>
</evidence>
<dbReference type="GO" id="GO:0007283">
    <property type="term" value="P:spermatogenesis"/>
    <property type="evidence" value="ECO:0007669"/>
    <property type="project" value="Ensembl"/>
</dbReference>
<dbReference type="Pfam" id="PF15676">
    <property type="entry name" value="S6OS1"/>
    <property type="match status" value="1"/>
</dbReference>
<proteinExistence type="predicted"/>
<dbReference type="GO" id="GO:0010705">
    <property type="term" value="P:meiotic DNA double-strand break processing involved in reciprocal meiotic recombination"/>
    <property type="evidence" value="ECO:0007669"/>
    <property type="project" value="Ensembl"/>
</dbReference>
<dbReference type="GO" id="GO:0000801">
    <property type="term" value="C:central element"/>
    <property type="evidence" value="ECO:0007669"/>
    <property type="project" value="Ensembl"/>
</dbReference>
<dbReference type="GO" id="GO:0048477">
    <property type="term" value="P:oogenesis"/>
    <property type="evidence" value="ECO:0007669"/>
    <property type="project" value="Ensembl"/>
</dbReference>
<reference evidence="3" key="2">
    <citation type="submission" date="2025-08" db="UniProtKB">
        <authorList>
            <consortium name="Ensembl"/>
        </authorList>
    </citation>
    <scope>IDENTIFICATION</scope>
</reference>
<evidence type="ECO:0000256" key="2">
    <source>
        <dbReference type="SAM" id="MobiDB-lite"/>
    </source>
</evidence>
<keyword evidence="4" id="KW-1185">Reference proteome</keyword>
<dbReference type="Ensembl" id="ENSPANT00000078512.1">
    <property type="protein sequence ID" value="ENSPANP00000056256.1"/>
    <property type="gene ID" value="ENSPANG00000016606.3"/>
</dbReference>
<gene>
    <name evidence="3" type="primary">C14orf39</name>
</gene>